<dbReference type="GO" id="GO:0030973">
    <property type="term" value="F:molybdate ion binding"/>
    <property type="evidence" value="ECO:0007669"/>
    <property type="project" value="TreeGrafter"/>
</dbReference>
<organism evidence="5 6">
    <name type="scientific">Tolypothrix bouteillei VB521301</name>
    <dbReference type="NCBI Taxonomy" id="1479485"/>
    <lineage>
        <taxon>Bacteria</taxon>
        <taxon>Bacillati</taxon>
        <taxon>Cyanobacteriota</taxon>
        <taxon>Cyanophyceae</taxon>
        <taxon>Nostocales</taxon>
        <taxon>Tolypothrichaceae</taxon>
        <taxon>Tolypothrix</taxon>
    </lineage>
</organism>
<evidence type="ECO:0000256" key="1">
    <source>
        <dbReference type="ARBA" id="ARBA00009175"/>
    </source>
</evidence>
<keyword evidence="3" id="KW-0732">Signal</keyword>
<sequence length="259" mass="28767">MERRKFLILTSSSTLLSFGLNSCNKAQNKPVALTVSAAAVFRDAMVEVGRLYTNENPNILVNYNITGGGVLKKQIELGAPVDVYLPASAKPMNELQSKGLILEDSRLNFIENEIVLISLNKLFGISNFTDILNSQVKKVALGTENIDAGIYAKQILDNLKIYDQAKSKFIFEDRDVQQILKYVETGHADVGITFLTEAKRSKKVKILAMSPVGSHVPVISTVAVVKNSKHIAESREFIRFLKSKRAISIFEEFGFIKIK</sequence>
<dbReference type="InterPro" id="IPR050682">
    <property type="entry name" value="ModA/WtpA"/>
</dbReference>
<dbReference type="PIRSF" id="PIRSF004846">
    <property type="entry name" value="ModA"/>
    <property type="match status" value="1"/>
</dbReference>
<dbReference type="NCBIfam" id="TIGR01256">
    <property type="entry name" value="modA"/>
    <property type="match status" value="1"/>
</dbReference>
<dbReference type="InterPro" id="IPR005950">
    <property type="entry name" value="ModA"/>
</dbReference>
<evidence type="ECO:0000256" key="4">
    <source>
        <dbReference type="PIRSR" id="PIRSR004846-1"/>
    </source>
</evidence>
<dbReference type="PANTHER" id="PTHR30632">
    <property type="entry name" value="MOLYBDATE-BINDING PERIPLASMIC PROTEIN"/>
    <property type="match status" value="1"/>
</dbReference>
<comment type="caution">
    <text evidence="5">The sequence shown here is derived from an EMBL/GenBank/DDBJ whole genome shotgun (WGS) entry which is preliminary data.</text>
</comment>
<reference evidence="5" key="2">
    <citation type="submission" date="2019-11" db="EMBL/GenBank/DDBJ databases">
        <title>Improved Assembly of Tolypothrix boutellei genome.</title>
        <authorList>
            <person name="Sarangi A.N."/>
            <person name="Mukherjee M."/>
            <person name="Ghosh S."/>
            <person name="Singh D."/>
            <person name="Das A."/>
            <person name="Kant S."/>
            <person name="Prusty A."/>
            <person name="Tripathy S."/>
        </authorList>
    </citation>
    <scope>NUCLEOTIDE SEQUENCE</scope>
    <source>
        <strain evidence="5">VB521301</strain>
    </source>
</reference>
<keyword evidence="6" id="KW-1185">Reference proteome</keyword>
<dbReference type="RefSeq" id="WP_038075150.1">
    <property type="nucleotide sequence ID" value="NZ_JHEG04000001.1"/>
</dbReference>
<evidence type="ECO:0000313" key="5">
    <source>
        <dbReference type="EMBL" id="KAF3888751.1"/>
    </source>
</evidence>
<dbReference type="Pfam" id="PF13531">
    <property type="entry name" value="SBP_bac_11"/>
    <property type="match status" value="1"/>
</dbReference>
<reference evidence="5" key="1">
    <citation type="journal article" date="2015" name="Genome Announc.">
        <title>Draft Genome Sequence of Tolypothrix boutellei Strain VB521301.</title>
        <authorList>
            <person name="Chandrababunaidu M.M."/>
            <person name="Singh D."/>
            <person name="Sen D."/>
            <person name="Bhan S."/>
            <person name="Das S."/>
            <person name="Gupta A."/>
            <person name="Adhikary S.P."/>
            <person name="Tripathy S."/>
        </authorList>
    </citation>
    <scope>NUCLEOTIDE SEQUENCE</scope>
    <source>
        <strain evidence="5">VB521301</strain>
    </source>
</reference>
<dbReference type="GO" id="GO:0015689">
    <property type="term" value="P:molybdate ion transport"/>
    <property type="evidence" value="ECO:0007669"/>
    <property type="project" value="InterPro"/>
</dbReference>
<dbReference type="Gene3D" id="3.40.190.10">
    <property type="entry name" value="Periplasmic binding protein-like II"/>
    <property type="match status" value="2"/>
</dbReference>
<dbReference type="GO" id="GO:0046872">
    <property type="term" value="F:metal ion binding"/>
    <property type="evidence" value="ECO:0007669"/>
    <property type="project" value="UniProtKB-KW"/>
</dbReference>
<evidence type="ECO:0000256" key="3">
    <source>
        <dbReference type="ARBA" id="ARBA00022729"/>
    </source>
</evidence>
<dbReference type="EMBL" id="JHEG04000001">
    <property type="protein sequence ID" value="KAF3888751.1"/>
    <property type="molecule type" value="Genomic_DNA"/>
</dbReference>
<dbReference type="Proteomes" id="UP000029738">
    <property type="component" value="Unassembled WGS sequence"/>
</dbReference>
<comment type="similarity">
    <text evidence="1">Belongs to the bacterial solute-binding protein ModA family.</text>
</comment>
<dbReference type="SUPFAM" id="SSF53850">
    <property type="entry name" value="Periplasmic binding protein-like II"/>
    <property type="match status" value="1"/>
</dbReference>
<keyword evidence="4" id="KW-0500">Molybdenum</keyword>
<dbReference type="AlphaFoldDB" id="A0A8S9T866"/>
<protein>
    <submittedName>
        <fullName evidence="5">Molybdate ABC transporter substrate-binding protein</fullName>
    </submittedName>
</protein>
<keyword evidence="2 4" id="KW-0479">Metal-binding</keyword>
<evidence type="ECO:0000313" key="6">
    <source>
        <dbReference type="Proteomes" id="UP000029738"/>
    </source>
</evidence>
<dbReference type="PANTHER" id="PTHR30632:SF0">
    <property type="entry name" value="SULFATE-BINDING PROTEIN"/>
    <property type="match status" value="1"/>
</dbReference>
<feature type="binding site" evidence="4">
    <location>
        <position position="148"/>
    </location>
    <ligand>
        <name>molybdate</name>
        <dbReference type="ChEBI" id="CHEBI:36264"/>
    </ligand>
</feature>
<feature type="binding site" evidence="4">
    <location>
        <position position="176"/>
    </location>
    <ligand>
        <name>molybdate</name>
        <dbReference type="ChEBI" id="CHEBI:36264"/>
    </ligand>
</feature>
<name>A0A8S9T866_9CYAN</name>
<accession>A0A8S9T866</accession>
<evidence type="ECO:0000256" key="2">
    <source>
        <dbReference type="ARBA" id="ARBA00022723"/>
    </source>
</evidence>
<gene>
    <name evidence="5" type="primary">modA</name>
    <name evidence="5" type="ORF">DA73_0400027170</name>
</gene>
<proteinExistence type="inferred from homology"/>